<name>D6TUK4_KTERA</name>
<evidence type="ECO:0000259" key="2">
    <source>
        <dbReference type="SMART" id="SM00849"/>
    </source>
</evidence>
<dbReference type="SUPFAM" id="SSF56281">
    <property type="entry name" value="Metallo-hydrolase/oxidoreductase"/>
    <property type="match status" value="1"/>
</dbReference>
<gene>
    <name evidence="4" type="ORF">Krac_5087</name>
</gene>
<evidence type="ECO:0000313" key="5">
    <source>
        <dbReference type="Proteomes" id="UP000004508"/>
    </source>
</evidence>
<keyword evidence="5" id="KW-1185">Reference proteome</keyword>
<dbReference type="Gene3D" id="3.40.50.10890">
    <property type="match status" value="1"/>
</dbReference>
<dbReference type="CDD" id="cd16295">
    <property type="entry name" value="TTHA0252-CPSF-like_MBL-fold"/>
    <property type="match status" value="1"/>
</dbReference>
<dbReference type="InterPro" id="IPR001279">
    <property type="entry name" value="Metallo-B-lactamas"/>
</dbReference>
<dbReference type="Gene3D" id="3.60.15.10">
    <property type="entry name" value="Ribonuclease Z/Hydroxyacylglutathione hydrolase-like"/>
    <property type="match status" value="1"/>
</dbReference>
<protein>
    <submittedName>
        <fullName evidence="4">RNA-metabolising metallo-beta-lactamase</fullName>
    </submittedName>
</protein>
<dbReference type="EMBL" id="ADVG01000003">
    <property type="protein sequence ID" value="EFH84072.1"/>
    <property type="molecule type" value="Genomic_DNA"/>
</dbReference>
<dbReference type="InterPro" id="IPR036866">
    <property type="entry name" value="RibonucZ/Hydroxyglut_hydro"/>
</dbReference>
<accession>D6TUK4</accession>
<dbReference type="eggNOG" id="COG1236">
    <property type="taxonomic scope" value="Bacteria"/>
</dbReference>
<dbReference type="AlphaFoldDB" id="D6TUK4"/>
<feature type="domain" description="Beta-Casp" evidence="3">
    <location>
        <begin position="245"/>
        <end position="371"/>
    </location>
</feature>
<dbReference type="STRING" id="485913.Krac_5087"/>
<dbReference type="RefSeq" id="WP_007915280.1">
    <property type="nucleotide sequence ID" value="NZ_ADVG01000003.1"/>
</dbReference>
<dbReference type="Pfam" id="PF10996">
    <property type="entry name" value="Beta-Casp"/>
    <property type="match status" value="1"/>
</dbReference>
<dbReference type="GO" id="GO:0016787">
    <property type="term" value="F:hydrolase activity"/>
    <property type="evidence" value="ECO:0007669"/>
    <property type="project" value="UniProtKB-KW"/>
</dbReference>
<dbReference type="SMART" id="SM00849">
    <property type="entry name" value="Lactamase_B"/>
    <property type="match status" value="1"/>
</dbReference>
<dbReference type="PANTHER" id="PTHR11203:SF37">
    <property type="entry name" value="INTEGRATOR COMPLEX SUBUNIT 11"/>
    <property type="match status" value="1"/>
</dbReference>
<dbReference type="GO" id="GO:0004521">
    <property type="term" value="F:RNA endonuclease activity"/>
    <property type="evidence" value="ECO:0007669"/>
    <property type="project" value="TreeGrafter"/>
</dbReference>
<dbReference type="SMART" id="SM01027">
    <property type="entry name" value="Beta-Casp"/>
    <property type="match status" value="1"/>
</dbReference>
<evidence type="ECO:0000259" key="3">
    <source>
        <dbReference type="SMART" id="SM01027"/>
    </source>
</evidence>
<dbReference type="InterPro" id="IPR022712">
    <property type="entry name" value="Beta_Casp"/>
</dbReference>
<comment type="caution">
    <text evidence="4">The sequence shown here is derived from an EMBL/GenBank/DDBJ whole genome shotgun (WGS) entry which is preliminary data.</text>
</comment>
<feature type="domain" description="Metallo-beta-lactamase" evidence="2">
    <location>
        <begin position="13"/>
        <end position="233"/>
    </location>
</feature>
<dbReference type="PANTHER" id="PTHR11203">
    <property type="entry name" value="CLEAVAGE AND POLYADENYLATION SPECIFICITY FACTOR FAMILY MEMBER"/>
    <property type="match status" value="1"/>
</dbReference>
<dbReference type="OrthoDB" id="9803916at2"/>
<dbReference type="Pfam" id="PF07521">
    <property type="entry name" value="RMMBL"/>
    <property type="match status" value="1"/>
</dbReference>
<organism evidence="4 5">
    <name type="scientific">Ktedonobacter racemifer DSM 44963</name>
    <dbReference type="NCBI Taxonomy" id="485913"/>
    <lineage>
        <taxon>Bacteria</taxon>
        <taxon>Bacillati</taxon>
        <taxon>Chloroflexota</taxon>
        <taxon>Ktedonobacteria</taxon>
        <taxon>Ktedonobacterales</taxon>
        <taxon>Ktedonobacteraceae</taxon>
        <taxon>Ktedonobacter</taxon>
    </lineage>
</organism>
<keyword evidence="1" id="KW-0378">Hydrolase</keyword>
<proteinExistence type="predicted"/>
<dbReference type="InParanoid" id="D6TUK4"/>
<dbReference type="Pfam" id="PF00753">
    <property type="entry name" value="Lactamase_B"/>
    <property type="match status" value="1"/>
</dbReference>
<evidence type="ECO:0000313" key="4">
    <source>
        <dbReference type="EMBL" id="EFH84072.1"/>
    </source>
</evidence>
<evidence type="ECO:0000256" key="1">
    <source>
        <dbReference type="ARBA" id="ARBA00022801"/>
    </source>
</evidence>
<dbReference type="InterPro" id="IPR011108">
    <property type="entry name" value="RMMBL"/>
</dbReference>
<reference evidence="4 5" key="1">
    <citation type="journal article" date="2011" name="Stand. Genomic Sci.">
        <title>Non-contiguous finished genome sequence and contextual data of the filamentous soil bacterium Ktedonobacter racemifer type strain (SOSP1-21).</title>
        <authorList>
            <person name="Chang Y.J."/>
            <person name="Land M."/>
            <person name="Hauser L."/>
            <person name="Chertkov O."/>
            <person name="Del Rio T.G."/>
            <person name="Nolan M."/>
            <person name="Copeland A."/>
            <person name="Tice H."/>
            <person name="Cheng J.F."/>
            <person name="Lucas S."/>
            <person name="Han C."/>
            <person name="Goodwin L."/>
            <person name="Pitluck S."/>
            <person name="Ivanova N."/>
            <person name="Ovchinikova G."/>
            <person name="Pati A."/>
            <person name="Chen A."/>
            <person name="Palaniappan K."/>
            <person name="Mavromatis K."/>
            <person name="Liolios K."/>
            <person name="Brettin T."/>
            <person name="Fiebig A."/>
            <person name="Rohde M."/>
            <person name="Abt B."/>
            <person name="Goker M."/>
            <person name="Detter J.C."/>
            <person name="Woyke T."/>
            <person name="Bristow J."/>
            <person name="Eisen J.A."/>
            <person name="Markowitz V."/>
            <person name="Hugenholtz P."/>
            <person name="Kyrpides N.C."/>
            <person name="Klenk H.P."/>
            <person name="Lapidus A."/>
        </authorList>
    </citation>
    <scope>NUCLEOTIDE SEQUENCE [LARGE SCALE GENOMIC DNA]</scope>
    <source>
        <strain evidence="5">DSM 44963</strain>
    </source>
</reference>
<dbReference type="Proteomes" id="UP000004508">
    <property type="component" value="Unassembled WGS sequence"/>
</dbReference>
<dbReference type="InterPro" id="IPR050698">
    <property type="entry name" value="MBL"/>
</dbReference>
<sequence>MELTFLGGASEVGASCTLLQVVGRKLLVDGGMRPAAREGQSRLPDLSLLDKQPPEALIITHAHIDHTGALPLIASLLPHIPIYATESTRVLTEVLLRDSVRIMEQEHLRPDGETPLYNAEQVDAFLGRIQVMGFRQPFAPLAGSPDITVQFIPAGHILGAAMLFLETPEGTLFHTGDISLTDQRTIKGLDINALPRADVMITEGTYGNRSHSSRKEEEQKLAATVQAVLARGGRILCPAFAVGRAQEIILILKAYRASGKISPVPIYLDGMVRSVCDVYQQQSHDLQPTLQRHLVNGRRPLFADPQLHVFSVRSFERQGLVLHTKPKMVISSSGMLSGGASPLYALDIAAREQDCLLFTGYQDEESPGYALLNAKQGDRIRIGEQFVTLNCQVTRYNLSGHADSNQIQAVVSKVQPARLILVHGDSEALEALSQRFKHLSVAIPNVGTTLSITPTAKVLVSSATSQRAMHADALLPDVTPLLAEGDPVQDMPSPTLQALWEKAHTHGPFRPWTSVELGQHYYGPDYRPALRSLIEQVLRDATTHFKLGRLGAQTTYQPRASEAIQRLTPLIDLEPGEMVFVQGQNASPQIALVLSAPQDGTLSLVADQWKQAQRPLNVIQLLPGVRRPEWLTLAPGEIKQQLQAWRKQLDNCWIDLFICWERAQGQPFTYVQLCTQVADEDERLAWGLELLAHGRELFNREGESWLPLESEQIEKNPGFSQHLALIRAGVGAAVTVNDQPAILTGKSSWRLFEIQWQAGPTAGQHHKVRSANIRLK</sequence>